<proteinExistence type="predicted"/>
<protein>
    <submittedName>
        <fullName evidence="1">Uncharacterized protein</fullName>
    </submittedName>
</protein>
<name>D6PE58_9BACT</name>
<reference evidence="1" key="1">
    <citation type="journal article" date="2010" name="ISME J.">
        <title>Metagenome of the Mediterranean deep chlorophyll maximum studied by direct and fosmid library 454 pyrosequencing.</title>
        <authorList>
            <person name="Ghai R."/>
            <person name="Martin-Cuadrado A.B."/>
            <person name="Molto A.G."/>
            <person name="Heredia I.G."/>
            <person name="Cabrera R."/>
            <person name="Martin J."/>
            <person name="Verdu M."/>
            <person name="Deschamps P."/>
            <person name="Moreira D."/>
            <person name="Lopez-Garcia P."/>
            <person name="Mira A."/>
            <person name="Rodriguez-Valera F."/>
        </authorList>
    </citation>
    <scope>NUCLEOTIDE SEQUENCE</scope>
</reference>
<accession>D6PE58</accession>
<dbReference type="AlphaFoldDB" id="D6PE58"/>
<organism evidence="1">
    <name type="scientific">uncultured marine bacterium MedDCM-OCT-S11-C310</name>
    <dbReference type="NCBI Taxonomy" id="743080"/>
    <lineage>
        <taxon>Bacteria</taxon>
        <taxon>environmental samples</taxon>
    </lineage>
</organism>
<evidence type="ECO:0000313" key="1">
    <source>
        <dbReference type="EMBL" id="ADD94009.1"/>
    </source>
</evidence>
<sequence>MYFDTFYEIERFSLAGQSAMPKGRYLLAEDSPLNDGEGINGVYGELGFDFLGLVTVAGKYEHYSKTDAEKAAEEADLAAAQAAGTEYTPIGKGTFTLLLLVPALETLQFEAYYRRTGITGADDIFKFDDRSMAVAQAKYQMYPFVYLVAQASRRWVFQEGTIDSAAGYEATDDWGVGVEFAYQF</sequence>
<dbReference type="EMBL" id="GU943009">
    <property type="protein sequence ID" value="ADD94009.1"/>
    <property type="molecule type" value="Genomic_DNA"/>
</dbReference>